<evidence type="ECO:0000256" key="7">
    <source>
        <dbReference type="ARBA" id="ARBA00022741"/>
    </source>
</evidence>
<keyword evidence="8" id="KW-0274">FAD</keyword>
<comment type="pathway">
    <text evidence="1">Cofactor biosynthesis; FAD biosynthesis; FAD from FMN: step 1/1.</text>
</comment>
<protein>
    <recommendedName>
        <fullName evidence="2">FAD synthase</fullName>
        <ecNumber evidence="2">2.7.7.2</ecNumber>
    </recommendedName>
    <alternativeName>
        <fullName evidence="10">FAD pyrophosphorylase</fullName>
    </alternativeName>
    <alternativeName>
        <fullName evidence="11">FMN adenylyltransferase</fullName>
    </alternativeName>
</protein>
<dbReference type="SUPFAM" id="SSF52402">
    <property type="entry name" value="Adenine nucleotide alpha hydrolases-like"/>
    <property type="match status" value="1"/>
</dbReference>
<evidence type="ECO:0000256" key="5">
    <source>
        <dbReference type="ARBA" id="ARBA00022679"/>
    </source>
</evidence>
<dbReference type="PANTHER" id="PTHR23293:SF9">
    <property type="entry name" value="FAD SYNTHASE"/>
    <property type="match status" value="1"/>
</dbReference>
<dbReference type="EC" id="2.7.7.2" evidence="2"/>
<evidence type="ECO:0000256" key="2">
    <source>
        <dbReference type="ARBA" id="ARBA00012393"/>
    </source>
</evidence>
<accession>A0A165ZAD1</accession>
<evidence type="ECO:0000256" key="12">
    <source>
        <dbReference type="ARBA" id="ARBA00049494"/>
    </source>
</evidence>
<reference evidence="14 15" key="1">
    <citation type="journal article" date="2016" name="Mol. Biol. Evol.">
        <title>Comparative Genomics of Early-Diverging Mushroom-Forming Fungi Provides Insights into the Origins of Lignocellulose Decay Capabilities.</title>
        <authorList>
            <person name="Nagy L.G."/>
            <person name="Riley R."/>
            <person name="Tritt A."/>
            <person name="Adam C."/>
            <person name="Daum C."/>
            <person name="Floudas D."/>
            <person name="Sun H."/>
            <person name="Yadav J.S."/>
            <person name="Pangilinan J."/>
            <person name="Larsson K.H."/>
            <person name="Matsuura K."/>
            <person name="Barry K."/>
            <person name="Labutti K."/>
            <person name="Kuo R."/>
            <person name="Ohm R.A."/>
            <person name="Bhattacharya S.S."/>
            <person name="Shirouzu T."/>
            <person name="Yoshinaga Y."/>
            <person name="Martin F.M."/>
            <person name="Grigoriev I.V."/>
            <person name="Hibbett D.S."/>
        </authorList>
    </citation>
    <scope>NUCLEOTIDE SEQUENCE [LARGE SCALE GENOMIC DNA]</scope>
    <source>
        <strain evidence="14 15">HHB10207 ss-3</strain>
    </source>
</reference>
<keyword evidence="14" id="KW-0378">Hydrolase</keyword>
<keyword evidence="9" id="KW-0067">ATP-binding</keyword>
<dbReference type="GO" id="GO:0006747">
    <property type="term" value="P:FAD biosynthetic process"/>
    <property type="evidence" value="ECO:0007669"/>
    <property type="project" value="TreeGrafter"/>
</dbReference>
<evidence type="ECO:0000256" key="10">
    <source>
        <dbReference type="ARBA" id="ARBA00031145"/>
    </source>
</evidence>
<dbReference type="Proteomes" id="UP000076798">
    <property type="component" value="Unassembled WGS sequence"/>
</dbReference>
<keyword evidence="5" id="KW-0808">Transferase</keyword>
<keyword evidence="15" id="KW-1185">Reference proteome</keyword>
<dbReference type="Gene3D" id="3.40.50.620">
    <property type="entry name" value="HUPs"/>
    <property type="match status" value="1"/>
</dbReference>
<evidence type="ECO:0000256" key="11">
    <source>
        <dbReference type="ARBA" id="ARBA00031871"/>
    </source>
</evidence>
<evidence type="ECO:0000256" key="6">
    <source>
        <dbReference type="ARBA" id="ARBA00022695"/>
    </source>
</evidence>
<dbReference type="GO" id="GO:0003919">
    <property type="term" value="F:FMN adenylyltransferase activity"/>
    <property type="evidence" value="ECO:0007669"/>
    <property type="project" value="UniProtKB-EC"/>
</dbReference>
<dbReference type="PANTHER" id="PTHR23293">
    <property type="entry name" value="FAD SYNTHETASE-RELATED FMN ADENYLYLTRANSFERASE"/>
    <property type="match status" value="1"/>
</dbReference>
<dbReference type="CDD" id="cd23948">
    <property type="entry name" value="FAD_synthase"/>
    <property type="match status" value="1"/>
</dbReference>
<dbReference type="Pfam" id="PF01507">
    <property type="entry name" value="PAPS_reduct"/>
    <property type="match status" value="1"/>
</dbReference>
<name>A0A165ZAD1_9AGAM</name>
<proteinExistence type="predicted"/>
<keyword evidence="3" id="KW-0285">Flavoprotein</keyword>
<gene>
    <name evidence="14" type="ORF">SISSUDRAFT_1053348</name>
</gene>
<evidence type="ECO:0000256" key="8">
    <source>
        <dbReference type="ARBA" id="ARBA00022827"/>
    </source>
</evidence>
<keyword evidence="4" id="KW-0288">FMN</keyword>
<dbReference type="GO" id="GO:0005524">
    <property type="term" value="F:ATP binding"/>
    <property type="evidence" value="ECO:0007669"/>
    <property type="project" value="UniProtKB-KW"/>
</dbReference>
<evidence type="ECO:0000256" key="4">
    <source>
        <dbReference type="ARBA" id="ARBA00022643"/>
    </source>
</evidence>
<dbReference type="STRING" id="1314776.A0A165ZAD1"/>
<evidence type="ECO:0000313" key="15">
    <source>
        <dbReference type="Proteomes" id="UP000076798"/>
    </source>
</evidence>
<dbReference type="InterPro" id="IPR014729">
    <property type="entry name" value="Rossmann-like_a/b/a_fold"/>
</dbReference>
<dbReference type="InterPro" id="IPR002500">
    <property type="entry name" value="PAPS_reduct_dom"/>
</dbReference>
<comment type="catalytic activity">
    <reaction evidence="12">
        <text>FMN + ATP + H(+) = FAD + diphosphate</text>
        <dbReference type="Rhea" id="RHEA:17237"/>
        <dbReference type="ChEBI" id="CHEBI:15378"/>
        <dbReference type="ChEBI" id="CHEBI:30616"/>
        <dbReference type="ChEBI" id="CHEBI:33019"/>
        <dbReference type="ChEBI" id="CHEBI:57692"/>
        <dbReference type="ChEBI" id="CHEBI:58210"/>
        <dbReference type="EC" id="2.7.7.2"/>
    </reaction>
</comment>
<evidence type="ECO:0000256" key="3">
    <source>
        <dbReference type="ARBA" id="ARBA00022630"/>
    </source>
</evidence>
<keyword evidence="7" id="KW-0547">Nucleotide-binding</keyword>
<evidence type="ECO:0000259" key="13">
    <source>
        <dbReference type="Pfam" id="PF01507"/>
    </source>
</evidence>
<feature type="domain" description="Phosphoadenosine phosphosulphate reductase" evidence="13">
    <location>
        <begin position="41"/>
        <end position="203"/>
    </location>
</feature>
<keyword evidence="6" id="KW-0548">Nucleotidyltransferase</keyword>
<evidence type="ECO:0000256" key="9">
    <source>
        <dbReference type="ARBA" id="ARBA00022840"/>
    </source>
</evidence>
<organism evidence="14 15">
    <name type="scientific">Sistotremastrum suecicum HHB10207 ss-3</name>
    <dbReference type="NCBI Taxonomy" id="1314776"/>
    <lineage>
        <taxon>Eukaryota</taxon>
        <taxon>Fungi</taxon>
        <taxon>Dikarya</taxon>
        <taxon>Basidiomycota</taxon>
        <taxon>Agaricomycotina</taxon>
        <taxon>Agaricomycetes</taxon>
        <taxon>Sistotremastrales</taxon>
        <taxon>Sistotremastraceae</taxon>
        <taxon>Sistotremastrum</taxon>
    </lineage>
</organism>
<evidence type="ECO:0000313" key="14">
    <source>
        <dbReference type="EMBL" id="KZT34106.1"/>
    </source>
</evidence>
<dbReference type="EMBL" id="KV428200">
    <property type="protein sequence ID" value="KZT34106.1"/>
    <property type="molecule type" value="Genomic_DNA"/>
</dbReference>
<evidence type="ECO:0000256" key="1">
    <source>
        <dbReference type="ARBA" id="ARBA00004726"/>
    </source>
</evidence>
<dbReference type="AlphaFoldDB" id="A0A165ZAD1"/>
<dbReference type="GO" id="GO:0016787">
    <property type="term" value="F:hydrolase activity"/>
    <property type="evidence" value="ECO:0007669"/>
    <property type="project" value="UniProtKB-KW"/>
</dbReference>
<sequence length="266" mass="30039">MSLNLQAVFDLAHSNDPIAPRVSEALSVIEEAINTYGKRRLSLSFNGGKDCTVLLHLYAAALHKLDLYPTENGEPSAIHAIYIPMPSPFHEMEAFIDESRHLYNLKIFEPGITAGGMKTALDLYRKQCPEIDAILIGTRRTDPHGEKLSHRTPTDVDWPAYMRVHPIIDWDYADIWRFLRALDVKYCSLYDQGYTSLGSTYNTFPNPSLYKPPDENNINDGDTIPARYRPAYELEDGSLERCGRGIKAADQKSLGILDEGRVDQQH</sequence>
<dbReference type="OrthoDB" id="270728at2759"/>